<dbReference type="EMBL" id="VSSQ01053820">
    <property type="protein sequence ID" value="MPN07818.1"/>
    <property type="molecule type" value="Genomic_DNA"/>
</dbReference>
<name>A0A645F0H5_9ZZZZ</name>
<organism evidence="1">
    <name type="scientific">bioreactor metagenome</name>
    <dbReference type="NCBI Taxonomy" id="1076179"/>
    <lineage>
        <taxon>unclassified sequences</taxon>
        <taxon>metagenomes</taxon>
        <taxon>ecological metagenomes</taxon>
    </lineage>
</organism>
<protein>
    <submittedName>
        <fullName evidence="1">Uncharacterized protein</fullName>
    </submittedName>
</protein>
<proteinExistence type="predicted"/>
<accession>A0A645F0H5</accession>
<sequence>MPVIRYFFGVQPDHFEGRLLIAPRMPSSWTEVSLSAVPLIGGSLDIGYHKQEKGQALTLGGRCALPVWVSIPARESWSIKGTSYDAAAKDRLVPLIL</sequence>
<evidence type="ECO:0000313" key="1">
    <source>
        <dbReference type="EMBL" id="MPN07818.1"/>
    </source>
</evidence>
<gene>
    <name evidence="1" type="ORF">SDC9_155090</name>
</gene>
<reference evidence="1" key="1">
    <citation type="submission" date="2019-08" db="EMBL/GenBank/DDBJ databases">
        <authorList>
            <person name="Kucharzyk K."/>
            <person name="Murdoch R.W."/>
            <person name="Higgins S."/>
            <person name="Loffler F."/>
        </authorList>
    </citation>
    <scope>NUCLEOTIDE SEQUENCE</scope>
</reference>
<dbReference type="InterPro" id="IPR008928">
    <property type="entry name" value="6-hairpin_glycosidase_sf"/>
</dbReference>
<comment type="caution">
    <text evidence="1">The sequence shown here is derived from an EMBL/GenBank/DDBJ whole genome shotgun (WGS) entry which is preliminary data.</text>
</comment>
<dbReference type="SUPFAM" id="SSF48208">
    <property type="entry name" value="Six-hairpin glycosidases"/>
    <property type="match status" value="1"/>
</dbReference>
<dbReference type="GO" id="GO:0005975">
    <property type="term" value="P:carbohydrate metabolic process"/>
    <property type="evidence" value="ECO:0007669"/>
    <property type="project" value="InterPro"/>
</dbReference>
<dbReference type="AlphaFoldDB" id="A0A645F0H5"/>